<dbReference type="OrthoDB" id="2667331at2"/>
<feature type="compositionally biased region" description="Low complexity" evidence="1">
    <location>
        <begin position="458"/>
        <end position="467"/>
    </location>
</feature>
<feature type="compositionally biased region" description="Low complexity" evidence="1">
    <location>
        <begin position="1092"/>
        <end position="1103"/>
    </location>
</feature>
<feature type="compositionally biased region" description="Low complexity" evidence="1">
    <location>
        <begin position="130"/>
        <end position="139"/>
    </location>
</feature>
<feature type="compositionally biased region" description="Low complexity" evidence="1">
    <location>
        <begin position="917"/>
        <end position="932"/>
    </location>
</feature>
<proteinExistence type="predicted"/>
<feature type="non-terminal residue" evidence="2">
    <location>
        <position position="1172"/>
    </location>
</feature>
<reference evidence="2 3" key="1">
    <citation type="submission" date="2019-04" db="EMBL/GenBank/DDBJ databases">
        <title>Cohnella sp. nov. isolated from preserved vegetables.</title>
        <authorList>
            <person name="Lin S.-Y."/>
            <person name="Hung M.-H."/>
            <person name="Young C.-C."/>
        </authorList>
    </citation>
    <scope>NUCLEOTIDE SEQUENCE [LARGE SCALE GENOMIC DNA]</scope>
    <source>
        <strain evidence="2 3">CC-MHH1044</strain>
    </source>
</reference>
<feature type="region of interest" description="Disordered" evidence="1">
    <location>
        <begin position="443"/>
        <end position="487"/>
    </location>
</feature>
<keyword evidence="3" id="KW-1185">Reference proteome</keyword>
<feature type="compositionally biased region" description="Basic and acidic residues" evidence="1">
    <location>
        <begin position="446"/>
        <end position="457"/>
    </location>
</feature>
<evidence type="ECO:0000313" key="2">
    <source>
        <dbReference type="EMBL" id="THF76857.1"/>
    </source>
</evidence>
<feature type="compositionally biased region" description="Low complexity" evidence="1">
    <location>
        <begin position="1015"/>
        <end position="1044"/>
    </location>
</feature>
<feature type="compositionally biased region" description="Basic and acidic residues" evidence="1">
    <location>
        <begin position="825"/>
        <end position="841"/>
    </location>
</feature>
<comment type="caution">
    <text evidence="2">The sequence shown here is derived from an EMBL/GenBank/DDBJ whole genome shotgun (WGS) entry which is preliminary data.</text>
</comment>
<feature type="region of interest" description="Disordered" evidence="1">
    <location>
        <begin position="707"/>
        <end position="1172"/>
    </location>
</feature>
<feature type="region of interest" description="Disordered" evidence="1">
    <location>
        <begin position="625"/>
        <end position="669"/>
    </location>
</feature>
<feature type="region of interest" description="Disordered" evidence="1">
    <location>
        <begin position="530"/>
        <end position="552"/>
    </location>
</feature>
<feature type="compositionally biased region" description="Basic and acidic residues" evidence="1">
    <location>
        <begin position="641"/>
        <end position="662"/>
    </location>
</feature>
<feature type="compositionally biased region" description="Low complexity" evidence="1">
    <location>
        <begin position="1140"/>
        <end position="1162"/>
    </location>
</feature>
<accession>A0A4S4BPP9</accession>
<feature type="compositionally biased region" description="Basic and acidic residues" evidence="1">
    <location>
        <begin position="728"/>
        <end position="744"/>
    </location>
</feature>
<feature type="compositionally biased region" description="Basic and acidic residues" evidence="1">
    <location>
        <begin position="252"/>
        <end position="272"/>
    </location>
</feature>
<sequence length="1172" mass="124919">MRSIRLSDAKFANSLIGKYGWLVGQSSSPRGLMVHREGSPAGASSEVSLHVDVHLKHIRSMLKMVNLNVKNTIEQQVRAESRTTERQILREIREIAARAEQPLGLPATDRTPASRGVREAKEIRGNAVSGQMGQAGQAGQDRHRAMPSGEAARKPEEPLQHRTEKSAEPAANGQAERKIERPSERQIEKQIEKQLEKQIETQIERRNERQTEREIEIERQVERQIERQIESRIERQVERNVERTIEHQIERRLESRTEQETEQRRGQQRDIRNANGSPKPTDPNEGRTAEERVEQVLEREARERQARPQEVARLERLVRRIETIDLGVSGPVAREANGGGAMSDRMSPLHVDYIEAFAPRTLAKGFAARVEMASALRQVTHWIRNQAWRDQPAYERMALPEYRSWQGLGIVHRTTPSLAQGFRRTGAAVEQLREWLGVAAAGSGSERARDGASDRARGSGSASWSAANSVRPADGDRLAARQSNGGGAAAWHPAQAVLRQLLPLAASVVRMPGQSTSLIREMDRAAEMKRGASGEERVPGAAVPQARPGRRTRADELPLQAEDSARLPSVRQAGRLRPAREDRGEAFMVLARPRQEDYLLGRAIGQLRYARRLREQIEQRHGAQLAAAQSVASQSATRGSLEWREARADRETTRAAAREEGGNARSATAVAVVRQPRASTPFGQTVLRSIARTGLGVAPVADRAPLIGSSGRTAAEGAGARQGTGAARQEHRQVGRVRVADREAIAAFGSEESQTARSGTESVMPASDRNASNDGNAASANGSGNAARPGEPGRSADSGRTVYEAEASSTGHATASAGAGASGVELRHVSAADPASDRGDGRTGSAATSGRERDAAAPRQTATVRPSQGQGAASRPGISASGNTPPERFTEQRATLRYAMLRSGPPLRRGAIRELAARIGAAPRPGAPRSAPQTGDASSPSAQGTGATPHAAQTGTLPGSPIVHRSPSHDAARDQAGTPLHVAPGRQASGEAPRSPSQGAIPAQAMVSRRTAIEPAATAVRRRPAAPASSPRGADPAARSAAPRVPLSHPARASARLEPQRRQAAAAQAERAAAAAAPARDTRGDGRHPGGAATVPVAQQAQTSRHSALPPLGLQVAQRRMRSASIADATSFAGRSARGHAQPPLIAAQAPASASPGTAPHAQAAPGARGAN</sequence>
<feature type="compositionally biased region" description="Polar residues" evidence="1">
    <location>
        <begin position="933"/>
        <end position="957"/>
    </location>
</feature>
<feature type="compositionally biased region" description="Basic and acidic residues" evidence="1">
    <location>
        <begin position="151"/>
        <end position="167"/>
    </location>
</feature>
<evidence type="ECO:0000313" key="3">
    <source>
        <dbReference type="Proteomes" id="UP000310636"/>
    </source>
</evidence>
<feature type="compositionally biased region" description="Basic and acidic residues" evidence="1">
    <location>
        <begin position="175"/>
        <end position="186"/>
    </location>
</feature>
<feature type="compositionally biased region" description="Low complexity" evidence="1">
    <location>
        <begin position="804"/>
        <end position="823"/>
    </location>
</feature>
<feature type="compositionally biased region" description="Polar residues" evidence="1">
    <location>
        <begin position="751"/>
        <end position="761"/>
    </location>
</feature>
<protein>
    <submittedName>
        <fullName evidence="2">Uncharacterized protein</fullName>
    </submittedName>
</protein>
<name>A0A4S4BPP9_9BACL</name>
<feature type="compositionally biased region" description="Polar residues" evidence="1">
    <location>
        <begin position="860"/>
        <end position="871"/>
    </location>
</feature>
<dbReference type="Proteomes" id="UP000310636">
    <property type="component" value="Unassembled WGS sequence"/>
</dbReference>
<feature type="compositionally biased region" description="Low complexity" evidence="1">
    <location>
        <begin position="1062"/>
        <end position="1079"/>
    </location>
</feature>
<dbReference type="AlphaFoldDB" id="A0A4S4BPP9"/>
<feature type="compositionally biased region" description="Basic and acidic residues" evidence="1">
    <location>
        <begin position="282"/>
        <end position="293"/>
    </location>
</feature>
<dbReference type="EMBL" id="SSOB01000022">
    <property type="protein sequence ID" value="THF76857.1"/>
    <property type="molecule type" value="Genomic_DNA"/>
</dbReference>
<feature type="compositionally biased region" description="Low complexity" evidence="1">
    <location>
        <begin position="625"/>
        <end position="636"/>
    </location>
</feature>
<feature type="compositionally biased region" description="Low complexity" evidence="1">
    <location>
        <begin position="766"/>
        <end position="788"/>
    </location>
</feature>
<feature type="compositionally biased region" description="Low complexity" evidence="1">
    <location>
        <begin position="708"/>
        <end position="727"/>
    </location>
</feature>
<organism evidence="2 3">
    <name type="scientific">Cohnella fermenti</name>
    <dbReference type="NCBI Taxonomy" id="2565925"/>
    <lineage>
        <taxon>Bacteria</taxon>
        <taxon>Bacillati</taxon>
        <taxon>Bacillota</taxon>
        <taxon>Bacilli</taxon>
        <taxon>Bacillales</taxon>
        <taxon>Paenibacillaceae</taxon>
        <taxon>Cohnella</taxon>
    </lineage>
</organism>
<evidence type="ECO:0000256" key="1">
    <source>
        <dbReference type="SAM" id="MobiDB-lite"/>
    </source>
</evidence>
<gene>
    <name evidence="2" type="ORF">E6C55_17475</name>
</gene>
<feature type="region of interest" description="Disordered" evidence="1">
    <location>
        <begin position="104"/>
        <end position="186"/>
    </location>
</feature>
<feature type="region of interest" description="Disordered" evidence="1">
    <location>
        <begin position="252"/>
        <end position="293"/>
    </location>
</feature>